<gene>
    <name evidence="4" type="ORF">GO594_17205</name>
    <name evidence="3" type="ORF">R0G64_21495</name>
    <name evidence="2" type="ORF">WP8S17C03_41990</name>
</gene>
<dbReference type="STRING" id="319939.SAMN05216263_11562"/>
<dbReference type="Proteomes" id="UP001273935">
    <property type="component" value="Unassembled WGS sequence"/>
</dbReference>
<dbReference type="InterPro" id="IPR039418">
    <property type="entry name" value="LexA-like"/>
</dbReference>
<dbReference type="Proteomes" id="UP000461288">
    <property type="component" value="Unassembled WGS sequence"/>
</dbReference>
<evidence type="ECO:0000313" key="3">
    <source>
        <dbReference type="EMBL" id="MDV3441997.1"/>
    </source>
</evidence>
<dbReference type="Pfam" id="PF00717">
    <property type="entry name" value="Peptidase_S24"/>
    <property type="match status" value="1"/>
</dbReference>
<organism evidence="4 5">
    <name type="scientific">Metapseudomonas otitidis</name>
    <dbReference type="NCBI Taxonomy" id="319939"/>
    <lineage>
        <taxon>Bacteria</taxon>
        <taxon>Pseudomonadati</taxon>
        <taxon>Pseudomonadota</taxon>
        <taxon>Gammaproteobacteria</taxon>
        <taxon>Pseudomonadales</taxon>
        <taxon>Pseudomonadaceae</taxon>
        <taxon>Metapseudomonas</taxon>
    </lineage>
</organism>
<dbReference type="EMBL" id="AP022213">
    <property type="protein sequence ID" value="BBT18150.1"/>
    <property type="molecule type" value="Genomic_DNA"/>
</dbReference>
<reference evidence="4 5" key="2">
    <citation type="submission" date="2019-12" db="EMBL/GenBank/DDBJ databases">
        <title>Draft genome sequence of Pseudomonas otitidis recovered from a chicken carcass.</title>
        <authorList>
            <person name="Vieira T.R."/>
            <person name="Oliviera E.F.C."/>
            <person name="Silva N.M.V."/>
            <person name="Sambrano G.E."/>
            <person name="Cibulski S.P."/>
            <person name="Cardoso M.R.I."/>
        </authorList>
    </citation>
    <scope>NUCLEOTIDE SEQUENCE [LARGE SCALE GENOMIC DNA]</scope>
    <source>
        <strain evidence="4 5">25_K</strain>
    </source>
</reference>
<name>A0A1I0UKE7_9GAMM</name>
<dbReference type="InterPro" id="IPR015927">
    <property type="entry name" value="Peptidase_S24_S26A/B/C"/>
</dbReference>
<reference evidence="2 6" key="1">
    <citation type="submission" date="2019-12" db="EMBL/GenBank/DDBJ databases">
        <title>complete genome sequences of Pseudomonas otitidis str. WP8-S17-CRE-03 isolated from wastewater treatment plant effluent.</title>
        <authorList>
            <person name="Sekizuka T."/>
            <person name="Itokawa K."/>
            <person name="Yatsu K."/>
            <person name="Inamine Y."/>
            <person name="Kuroda M."/>
        </authorList>
    </citation>
    <scope>NUCLEOTIDE SEQUENCE [LARGE SCALE GENOMIC DNA]</scope>
    <source>
        <strain evidence="2 6">WP8-S17-CRE-03</strain>
    </source>
</reference>
<feature type="domain" description="Peptidase S24/S26A/S26B/S26C" evidence="1">
    <location>
        <begin position="46"/>
        <end position="134"/>
    </location>
</feature>
<evidence type="ECO:0000313" key="7">
    <source>
        <dbReference type="Proteomes" id="UP001273935"/>
    </source>
</evidence>
<dbReference type="Gene3D" id="2.10.109.10">
    <property type="entry name" value="Umud Fragment, subunit A"/>
    <property type="match status" value="1"/>
</dbReference>
<evidence type="ECO:0000313" key="4">
    <source>
        <dbReference type="EMBL" id="MWK57720.1"/>
    </source>
</evidence>
<evidence type="ECO:0000259" key="1">
    <source>
        <dbReference type="Pfam" id="PF00717"/>
    </source>
</evidence>
<accession>A0A1I0UKE7</accession>
<reference evidence="3 7" key="3">
    <citation type="submission" date="2023-10" db="EMBL/GenBank/DDBJ databases">
        <title>Pseudomonas otitidis isolated from a paediatric patient with cystic fibrosis in Chile.</title>
        <authorList>
            <person name="Amsteins-Romero L."/>
            <person name="Opazo-Capurro A."/>
            <person name="Matus-Kohler M."/>
            <person name="Gonzalez-Rocha G."/>
        </authorList>
    </citation>
    <scope>NUCLEOTIDE SEQUENCE [LARGE SCALE GENOMIC DNA]</scope>
    <source>
        <strain evidence="3 7">P-714</strain>
    </source>
</reference>
<protein>
    <submittedName>
        <fullName evidence="3">S24 family peptidase</fullName>
    </submittedName>
</protein>
<evidence type="ECO:0000313" key="6">
    <source>
        <dbReference type="Proteomes" id="UP000515591"/>
    </source>
</evidence>
<dbReference type="SUPFAM" id="SSF51306">
    <property type="entry name" value="LexA/Signal peptidase"/>
    <property type="match status" value="1"/>
</dbReference>
<keyword evidence="7" id="KW-1185">Reference proteome</keyword>
<dbReference type="CDD" id="cd06529">
    <property type="entry name" value="S24_LexA-like"/>
    <property type="match status" value="1"/>
</dbReference>
<proteinExistence type="predicted"/>
<dbReference type="Proteomes" id="UP000515591">
    <property type="component" value="Chromosome"/>
</dbReference>
<dbReference type="InterPro" id="IPR036286">
    <property type="entry name" value="LexA/Signal_pep-like_sf"/>
</dbReference>
<evidence type="ECO:0000313" key="2">
    <source>
        <dbReference type="EMBL" id="BBT18150.1"/>
    </source>
</evidence>
<dbReference type="EMBL" id="WTFN01000042">
    <property type="protein sequence ID" value="MWK57720.1"/>
    <property type="molecule type" value="Genomic_DNA"/>
</dbReference>
<evidence type="ECO:0000313" key="5">
    <source>
        <dbReference type="Proteomes" id="UP000461288"/>
    </source>
</evidence>
<sequence length="141" mass="15289">MGTVRIIGRLGPSYATLPLYTLALDQAPRQPVRLHLAGSAPLDDLLGVDIPQTFSLRLEDDSMSAIGLYAGDILMADRALEPGDGSLVVVRIEGDFCIRRLCLENGHKVLRAASEGYPPVTLAPGEAWRVRGVVTHSFRRP</sequence>
<dbReference type="RefSeq" id="WP_074971868.1">
    <property type="nucleotide sequence ID" value="NZ_AP022213.1"/>
</dbReference>
<dbReference type="AlphaFoldDB" id="A0A1I0UKE7"/>
<dbReference type="EMBL" id="JAWJUL010000097">
    <property type="protein sequence ID" value="MDV3441997.1"/>
    <property type="molecule type" value="Genomic_DNA"/>
</dbReference>